<keyword evidence="3" id="KW-1185">Reference proteome</keyword>
<sequence>MSSAKISSSQILLKLSPVQLCIQCQHSYPSASPIIRKAGQYLQEHPANHVPLDHEKPYLKEAMQETLAEIEQCNSELGRLGEIVRQLEERRECLVEVANRLNGMVKTTIRQLPPELLSRIFFMARDEGNKGWLTCRVPLTLNHVCSRWRALVHSEPGLWCIIDVKFRVEDDQDSADRLLEFTKFCLEKSQPKPINVTIKTPEDLYDSDDDSEVDDHYLYWAVWTVLLANCSRWKVADLVLRYDDQMAFAELAEGRMDFPILESLNMCFRDGVGSIETIISVPRVSHMCLVRTEDGCIKPVNLDGLTQLTMEDYHIDDLLCALQDSPNLSNVELKGFTARHRQSFNLPVTSQMKSLQVELHSNGGDIFEQLTLPSVTMLEVTDPPRGRFWTPHRDNPQLCQFVSRSRPPITHLLLSTVTLPHEEIMGTLALLPTITHLGLEDGFRKWAPVIMKEFLRHMTVGRDFTDSILLPNLTDLRLHFGTQFENRTPSVLDMVESRCYGAVHGLRQKLVVLRLTLWGESEASEILVGNRIDVFRKDGLDVEVEFRS</sequence>
<evidence type="ECO:0000313" key="3">
    <source>
        <dbReference type="Proteomes" id="UP000017559"/>
    </source>
</evidence>
<keyword evidence="1" id="KW-0175">Coiled coil</keyword>
<evidence type="ECO:0000313" key="2">
    <source>
        <dbReference type="EMBL" id="ESK81088.1"/>
    </source>
</evidence>
<dbReference type="KEGG" id="mrr:Moror_13370"/>
<gene>
    <name evidence="2" type="ORF">Moror_13370</name>
</gene>
<proteinExistence type="predicted"/>
<organism evidence="2 3">
    <name type="scientific">Moniliophthora roreri (strain MCA 2997)</name>
    <name type="common">Cocoa frosty pod rot fungus</name>
    <name type="synonym">Crinipellis roreri</name>
    <dbReference type="NCBI Taxonomy" id="1381753"/>
    <lineage>
        <taxon>Eukaryota</taxon>
        <taxon>Fungi</taxon>
        <taxon>Dikarya</taxon>
        <taxon>Basidiomycota</taxon>
        <taxon>Agaricomycotina</taxon>
        <taxon>Agaricomycetes</taxon>
        <taxon>Agaricomycetidae</taxon>
        <taxon>Agaricales</taxon>
        <taxon>Marasmiineae</taxon>
        <taxon>Marasmiaceae</taxon>
        <taxon>Moniliophthora</taxon>
    </lineage>
</organism>
<dbReference type="Proteomes" id="UP000017559">
    <property type="component" value="Unassembled WGS sequence"/>
</dbReference>
<dbReference type="AlphaFoldDB" id="V2W2P9"/>
<reference evidence="2 3" key="1">
    <citation type="journal article" date="2014" name="BMC Genomics">
        <title>Genome and secretome analysis of the hemibiotrophic fungal pathogen, Moniliophthora roreri, which causes frosty pod rot disease of cacao: mechanisms of the biotrophic and necrotrophic phases.</title>
        <authorList>
            <person name="Meinhardt L.W."/>
            <person name="Costa G.G.L."/>
            <person name="Thomazella D.P.T."/>
            <person name="Teixeira P.J.P.L."/>
            <person name="Carazzolle M.F."/>
            <person name="Schuster S.C."/>
            <person name="Carlson J.E."/>
            <person name="Guiltinan M.J."/>
            <person name="Mieczkowski P."/>
            <person name="Farmer A."/>
            <person name="Ramaraj T."/>
            <person name="Crozier J."/>
            <person name="Davis R.E."/>
            <person name="Shao J."/>
            <person name="Melnick R.L."/>
            <person name="Pereira G.A.G."/>
            <person name="Bailey B.A."/>
        </authorList>
    </citation>
    <scope>NUCLEOTIDE SEQUENCE [LARGE SCALE GENOMIC DNA]</scope>
    <source>
        <strain evidence="2 3">MCA 2997</strain>
    </source>
</reference>
<accession>V2W2P9</accession>
<dbReference type="OrthoDB" id="3365698at2759"/>
<dbReference type="EMBL" id="AWSO01002711">
    <property type="protein sequence ID" value="ESK81088.1"/>
    <property type="molecule type" value="Genomic_DNA"/>
</dbReference>
<dbReference type="InterPro" id="IPR036047">
    <property type="entry name" value="F-box-like_dom_sf"/>
</dbReference>
<dbReference type="Gene3D" id="1.20.1280.50">
    <property type="match status" value="1"/>
</dbReference>
<name>V2W2P9_MONRO</name>
<dbReference type="SUPFAM" id="SSF81383">
    <property type="entry name" value="F-box domain"/>
    <property type="match status" value="1"/>
</dbReference>
<protein>
    <submittedName>
        <fullName evidence="2">Uncharacterized protein</fullName>
    </submittedName>
</protein>
<comment type="caution">
    <text evidence="2">The sequence shown here is derived from an EMBL/GenBank/DDBJ whole genome shotgun (WGS) entry which is preliminary data.</text>
</comment>
<feature type="coiled-coil region" evidence="1">
    <location>
        <begin position="70"/>
        <end position="104"/>
    </location>
</feature>
<dbReference type="HOGENOM" id="CLU_018544_12_3_1"/>
<evidence type="ECO:0000256" key="1">
    <source>
        <dbReference type="SAM" id="Coils"/>
    </source>
</evidence>